<dbReference type="CDD" id="cd00082">
    <property type="entry name" value="HisKA"/>
    <property type="match status" value="1"/>
</dbReference>
<evidence type="ECO:0000256" key="9">
    <source>
        <dbReference type="ARBA" id="ARBA00022777"/>
    </source>
</evidence>
<feature type="transmembrane region" description="Helical" evidence="15">
    <location>
        <begin position="21"/>
        <end position="41"/>
    </location>
</feature>
<dbReference type="SMART" id="SM00388">
    <property type="entry name" value="HisKA"/>
    <property type="match status" value="1"/>
</dbReference>
<dbReference type="PROSITE" id="PS50109">
    <property type="entry name" value="HIS_KIN"/>
    <property type="match status" value="1"/>
</dbReference>
<evidence type="ECO:0000256" key="5">
    <source>
        <dbReference type="ARBA" id="ARBA00022553"/>
    </source>
</evidence>
<dbReference type="CDD" id="cd00075">
    <property type="entry name" value="HATPase"/>
    <property type="match status" value="1"/>
</dbReference>
<feature type="domain" description="HAMP" evidence="17">
    <location>
        <begin position="174"/>
        <end position="228"/>
    </location>
</feature>
<evidence type="ECO:0000256" key="14">
    <source>
        <dbReference type="SAM" id="Coils"/>
    </source>
</evidence>
<dbReference type="EC" id="2.7.13.3" evidence="3"/>
<dbReference type="InterPro" id="IPR036890">
    <property type="entry name" value="HATPase_C_sf"/>
</dbReference>
<dbReference type="PROSITE" id="PS50885">
    <property type="entry name" value="HAMP"/>
    <property type="match status" value="1"/>
</dbReference>
<dbReference type="SMART" id="SM00387">
    <property type="entry name" value="HATPase_c"/>
    <property type="match status" value="1"/>
</dbReference>
<keyword evidence="8" id="KW-0547">Nucleotide-binding</keyword>
<evidence type="ECO:0000256" key="12">
    <source>
        <dbReference type="ARBA" id="ARBA00023012"/>
    </source>
</evidence>
<accession>A0A845F245</accession>
<dbReference type="InterPro" id="IPR050398">
    <property type="entry name" value="HssS/ArlS-like"/>
</dbReference>
<dbReference type="Gene3D" id="6.10.340.10">
    <property type="match status" value="1"/>
</dbReference>
<evidence type="ECO:0000259" key="16">
    <source>
        <dbReference type="PROSITE" id="PS50109"/>
    </source>
</evidence>
<keyword evidence="13 15" id="KW-0472">Membrane</keyword>
<keyword evidence="14" id="KW-0175">Coiled coil</keyword>
<protein>
    <recommendedName>
        <fullName evidence="3">histidine kinase</fullName>
        <ecNumber evidence="3">2.7.13.3</ecNumber>
    </recommendedName>
</protein>
<keyword evidence="10" id="KW-0067">ATP-binding</keyword>
<dbReference type="SMART" id="SM00304">
    <property type="entry name" value="HAMP"/>
    <property type="match status" value="1"/>
</dbReference>
<comment type="catalytic activity">
    <reaction evidence="1">
        <text>ATP + protein L-histidine = ADP + protein N-phospho-L-histidine.</text>
        <dbReference type="EC" id="2.7.13.3"/>
    </reaction>
</comment>
<keyword evidence="7 15" id="KW-0812">Transmembrane</keyword>
<keyword evidence="5" id="KW-0597">Phosphoprotein</keyword>
<evidence type="ECO:0000256" key="1">
    <source>
        <dbReference type="ARBA" id="ARBA00000085"/>
    </source>
</evidence>
<dbReference type="Pfam" id="PF00512">
    <property type="entry name" value="HisKA"/>
    <property type="match status" value="1"/>
</dbReference>
<feature type="domain" description="Histidine kinase" evidence="16">
    <location>
        <begin position="236"/>
        <end position="447"/>
    </location>
</feature>
<organism evidence="18 19">
    <name type="scientific">Guptibacillus hwajinpoensis</name>
    <dbReference type="NCBI Taxonomy" id="208199"/>
    <lineage>
        <taxon>Bacteria</taxon>
        <taxon>Bacillati</taxon>
        <taxon>Bacillota</taxon>
        <taxon>Bacilli</taxon>
        <taxon>Bacillales</taxon>
        <taxon>Guptibacillaceae</taxon>
        <taxon>Guptibacillus</taxon>
    </lineage>
</organism>
<gene>
    <name evidence="18" type="ORF">GLW07_17225</name>
</gene>
<evidence type="ECO:0000256" key="4">
    <source>
        <dbReference type="ARBA" id="ARBA00022475"/>
    </source>
</evidence>
<dbReference type="InterPro" id="IPR003661">
    <property type="entry name" value="HisK_dim/P_dom"/>
</dbReference>
<dbReference type="InterPro" id="IPR003594">
    <property type="entry name" value="HATPase_dom"/>
</dbReference>
<keyword evidence="12" id="KW-0902">Two-component regulatory system</keyword>
<dbReference type="SUPFAM" id="SSF55874">
    <property type="entry name" value="ATPase domain of HSP90 chaperone/DNA topoisomerase II/histidine kinase"/>
    <property type="match status" value="1"/>
</dbReference>
<evidence type="ECO:0000259" key="17">
    <source>
        <dbReference type="PROSITE" id="PS50885"/>
    </source>
</evidence>
<keyword evidence="4" id="KW-1003">Cell membrane</keyword>
<keyword evidence="11 15" id="KW-1133">Transmembrane helix</keyword>
<dbReference type="PRINTS" id="PR00344">
    <property type="entry name" value="BCTRLSENSOR"/>
</dbReference>
<dbReference type="SUPFAM" id="SSF47384">
    <property type="entry name" value="Homodimeric domain of signal transducing histidine kinase"/>
    <property type="match status" value="1"/>
</dbReference>
<dbReference type="PANTHER" id="PTHR45528:SF1">
    <property type="entry name" value="SENSOR HISTIDINE KINASE CPXA"/>
    <property type="match status" value="1"/>
</dbReference>
<comment type="caution">
    <text evidence="18">The sequence shown here is derived from an EMBL/GenBank/DDBJ whole genome shotgun (WGS) entry which is preliminary data.</text>
</comment>
<dbReference type="GO" id="GO:0005886">
    <property type="term" value="C:plasma membrane"/>
    <property type="evidence" value="ECO:0007669"/>
    <property type="project" value="UniProtKB-SubCell"/>
</dbReference>
<dbReference type="Gene3D" id="3.30.565.10">
    <property type="entry name" value="Histidine kinase-like ATPase, C-terminal domain"/>
    <property type="match status" value="1"/>
</dbReference>
<dbReference type="FunFam" id="1.10.287.130:FF:000001">
    <property type="entry name" value="Two-component sensor histidine kinase"/>
    <property type="match status" value="1"/>
</dbReference>
<dbReference type="Proteomes" id="UP000447833">
    <property type="component" value="Unassembled WGS sequence"/>
</dbReference>
<dbReference type="AlphaFoldDB" id="A0A845F245"/>
<evidence type="ECO:0000256" key="3">
    <source>
        <dbReference type="ARBA" id="ARBA00012438"/>
    </source>
</evidence>
<dbReference type="Pfam" id="PF02518">
    <property type="entry name" value="HATPase_c"/>
    <property type="match status" value="1"/>
</dbReference>
<evidence type="ECO:0000256" key="11">
    <source>
        <dbReference type="ARBA" id="ARBA00022989"/>
    </source>
</evidence>
<evidence type="ECO:0000256" key="2">
    <source>
        <dbReference type="ARBA" id="ARBA00004651"/>
    </source>
</evidence>
<evidence type="ECO:0000313" key="18">
    <source>
        <dbReference type="EMBL" id="MYL65102.1"/>
    </source>
</evidence>
<proteinExistence type="predicted"/>
<evidence type="ECO:0000313" key="19">
    <source>
        <dbReference type="Proteomes" id="UP000447833"/>
    </source>
</evidence>
<evidence type="ECO:0000256" key="6">
    <source>
        <dbReference type="ARBA" id="ARBA00022679"/>
    </source>
</evidence>
<evidence type="ECO:0000256" key="15">
    <source>
        <dbReference type="SAM" id="Phobius"/>
    </source>
</evidence>
<dbReference type="InterPro" id="IPR003660">
    <property type="entry name" value="HAMP_dom"/>
</dbReference>
<comment type="subcellular location">
    <subcellularLocation>
        <location evidence="2">Cell membrane</location>
        <topology evidence="2">Multi-pass membrane protein</topology>
    </subcellularLocation>
</comment>
<keyword evidence="6" id="KW-0808">Transferase</keyword>
<sequence length="448" mass="51154">MRKQRSQSLLKQFTSWYVWQFIIALIIIGIVVLSAIGFFLLEGTQDEVEAIEEQLLKVTDENDVQQSLEEVLYPDNTDYYVDIRQDGKIVAQVGDEEELDPKDEINVPWFDQYFWNKEEGLFYNSDVTFSNGVIHVKVPLEEELEFLQLIFTILLVTGLVSIILGSILIYQFTKKRLRPLLNITDEVSGIEGSSDLQKRISEPSNPKELKELASTFNQLLQQLEEQFEREKSFVSNASHELRTPLTSFRGHLNLIKRWGKDDPAVLETSIQALDDESSRMKHILEQMLTIARNEHLETTIEKVNLTEIVEGVVEQFEARSRVPISANLEQNVLVSGDREQLRQVAVIIVENAERYTTEGKITVLLKEAENRVMLSISDTGIGIPREEIPKIFSRFYRVDKNRSRETGGTGLGLSIAKEIVENHQGKIEVESEEAIGSTFTVLLPVISR</sequence>
<dbReference type="FunFam" id="3.30.565.10:FF:000006">
    <property type="entry name" value="Sensor histidine kinase WalK"/>
    <property type="match status" value="1"/>
</dbReference>
<dbReference type="PANTHER" id="PTHR45528">
    <property type="entry name" value="SENSOR HISTIDINE KINASE CPXA"/>
    <property type="match status" value="1"/>
</dbReference>
<keyword evidence="9" id="KW-0418">Kinase</keyword>
<dbReference type="EMBL" id="WMEY01000005">
    <property type="protein sequence ID" value="MYL65102.1"/>
    <property type="molecule type" value="Genomic_DNA"/>
</dbReference>
<evidence type="ECO:0000256" key="8">
    <source>
        <dbReference type="ARBA" id="ARBA00022741"/>
    </source>
</evidence>
<evidence type="ECO:0000256" key="7">
    <source>
        <dbReference type="ARBA" id="ARBA00022692"/>
    </source>
</evidence>
<evidence type="ECO:0000256" key="10">
    <source>
        <dbReference type="ARBA" id="ARBA00022840"/>
    </source>
</evidence>
<feature type="coiled-coil region" evidence="14">
    <location>
        <begin position="209"/>
        <end position="240"/>
    </location>
</feature>
<dbReference type="GO" id="GO:0005524">
    <property type="term" value="F:ATP binding"/>
    <property type="evidence" value="ECO:0007669"/>
    <property type="project" value="UniProtKB-KW"/>
</dbReference>
<name>A0A845F245_9BACL</name>
<dbReference type="InterPro" id="IPR036097">
    <property type="entry name" value="HisK_dim/P_sf"/>
</dbReference>
<dbReference type="RefSeq" id="WP_160920471.1">
    <property type="nucleotide sequence ID" value="NZ_WMEY01000005.1"/>
</dbReference>
<reference evidence="18 19" key="1">
    <citation type="submission" date="2019-11" db="EMBL/GenBank/DDBJ databases">
        <title>Genome sequences of 17 halophilic strains isolated from different environments.</title>
        <authorList>
            <person name="Furrow R.E."/>
        </authorList>
    </citation>
    <scope>NUCLEOTIDE SEQUENCE [LARGE SCALE GENOMIC DNA]</scope>
    <source>
        <strain evidence="18 19">22506_14_FS</strain>
    </source>
</reference>
<dbReference type="InterPro" id="IPR004358">
    <property type="entry name" value="Sig_transdc_His_kin-like_C"/>
</dbReference>
<dbReference type="InterPro" id="IPR005467">
    <property type="entry name" value="His_kinase_dom"/>
</dbReference>
<dbReference type="GO" id="GO:0000155">
    <property type="term" value="F:phosphorelay sensor kinase activity"/>
    <property type="evidence" value="ECO:0007669"/>
    <property type="project" value="InterPro"/>
</dbReference>
<dbReference type="Gene3D" id="1.10.287.130">
    <property type="match status" value="1"/>
</dbReference>
<evidence type="ECO:0000256" key="13">
    <source>
        <dbReference type="ARBA" id="ARBA00023136"/>
    </source>
</evidence>
<feature type="transmembrane region" description="Helical" evidence="15">
    <location>
        <begin position="146"/>
        <end position="170"/>
    </location>
</feature>